<evidence type="ECO:0000313" key="2">
    <source>
        <dbReference type="EMBL" id="MFC5278101.1"/>
    </source>
</evidence>
<feature type="compositionally biased region" description="Basic and acidic residues" evidence="1">
    <location>
        <begin position="63"/>
        <end position="76"/>
    </location>
</feature>
<evidence type="ECO:0000313" key="3">
    <source>
        <dbReference type="Proteomes" id="UP001596118"/>
    </source>
</evidence>
<dbReference type="EMBL" id="JBHSKY010000006">
    <property type="protein sequence ID" value="MFC5278101.1"/>
    <property type="molecule type" value="Genomic_DNA"/>
</dbReference>
<comment type="caution">
    <text evidence="2">The sequence shown here is derived from an EMBL/GenBank/DDBJ whole genome shotgun (WGS) entry which is preliminary data.</text>
</comment>
<evidence type="ECO:0000256" key="1">
    <source>
        <dbReference type="SAM" id="MobiDB-lite"/>
    </source>
</evidence>
<gene>
    <name evidence="2" type="ORF">ACFPM1_04895</name>
</gene>
<dbReference type="AlphaFoldDB" id="A0ABD5QZW8"/>
<feature type="region of interest" description="Disordered" evidence="1">
    <location>
        <begin position="63"/>
        <end position="84"/>
    </location>
</feature>
<dbReference type="RefSeq" id="WP_379787139.1">
    <property type="nucleotide sequence ID" value="NZ_JBHSKY010000006.1"/>
</dbReference>
<reference evidence="2 3" key="1">
    <citation type="journal article" date="2019" name="Int. J. Syst. Evol. Microbiol.">
        <title>The Global Catalogue of Microorganisms (GCM) 10K type strain sequencing project: providing services to taxonomists for standard genome sequencing and annotation.</title>
        <authorList>
            <consortium name="The Broad Institute Genomics Platform"/>
            <consortium name="The Broad Institute Genome Sequencing Center for Infectious Disease"/>
            <person name="Wu L."/>
            <person name="Ma J."/>
        </authorList>
    </citation>
    <scope>NUCLEOTIDE SEQUENCE [LARGE SCALE GENOMIC DNA]</scope>
    <source>
        <strain evidence="2 3">CGMCC 1.12124</strain>
    </source>
</reference>
<dbReference type="PROSITE" id="PS51257">
    <property type="entry name" value="PROKAR_LIPOPROTEIN"/>
    <property type="match status" value="1"/>
</dbReference>
<organism evidence="2 3">
    <name type="scientific">Halorubrum rubrum</name>
    <dbReference type="NCBI Taxonomy" id="1126240"/>
    <lineage>
        <taxon>Archaea</taxon>
        <taxon>Methanobacteriati</taxon>
        <taxon>Methanobacteriota</taxon>
        <taxon>Stenosarchaea group</taxon>
        <taxon>Halobacteria</taxon>
        <taxon>Halobacteriales</taxon>
        <taxon>Haloferacaceae</taxon>
        <taxon>Halorubrum</taxon>
    </lineage>
</organism>
<proteinExistence type="predicted"/>
<dbReference type="Proteomes" id="UP001596118">
    <property type="component" value="Unassembled WGS sequence"/>
</dbReference>
<keyword evidence="3" id="KW-1185">Reference proteome</keyword>
<sequence length="149" mass="15995">MRRRALLSAAVGVTVGSVGCLASIRDSNRQMAQLGWFGVHNVDPESSHTFTLIVERDGNVVHESSHEVDTAEDHDPGVASDGAVAECTWGGTAGDYSVRVRRNGEEETERSISAFAAERGANCVVADAEYQNYDATSEFLDGKACPFPF</sequence>
<protein>
    <recommendedName>
        <fullName evidence="4">Secreted protein</fullName>
    </recommendedName>
</protein>
<evidence type="ECO:0008006" key="4">
    <source>
        <dbReference type="Google" id="ProtNLM"/>
    </source>
</evidence>
<name>A0ABD5QZW8_9EURY</name>
<accession>A0ABD5QZW8</accession>